<dbReference type="InterPro" id="IPR036955">
    <property type="entry name" value="AP2/ERF_dom_sf"/>
</dbReference>
<dbReference type="SMART" id="SM01019">
    <property type="entry name" value="B3"/>
    <property type="match status" value="1"/>
</dbReference>
<keyword evidence="11" id="KW-1185">Reference proteome</keyword>
<accession>D8QMJ3</accession>
<evidence type="ECO:0000256" key="1">
    <source>
        <dbReference type="ARBA" id="ARBA00004123"/>
    </source>
</evidence>
<dbReference type="KEGG" id="smo:SELMODRAFT_71153"/>
<evidence type="ECO:0000256" key="3">
    <source>
        <dbReference type="ARBA" id="ARBA00023125"/>
    </source>
</evidence>
<dbReference type="HOGENOM" id="CLU_038898_0_0_1"/>
<keyword evidence="2" id="KW-0805">Transcription regulation</keyword>
<keyword evidence="4" id="KW-0804">Transcription</keyword>
<evidence type="ECO:0000313" key="9">
    <source>
        <dbReference type="EMBL" id="EFJ31564.1"/>
    </source>
</evidence>
<dbReference type="FunCoup" id="D8QMJ3">
    <property type="interactions" value="50"/>
</dbReference>
<gene>
    <name evidence="9" type="ORF">SELMODRAFT_66538</name>
    <name evidence="10" type="ORF">SELMODRAFT_71153</name>
</gene>
<feature type="compositionally biased region" description="Low complexity" evidence="6">
    <location>
        <begin position="102"/>
        <end position="112"/>
    </location>
</feature>
<dbReference type="PRINTS" id="PR00367">
    <property type="entry name" value="ETHRSPELEMNT"/>
</dbReference>
<dbReference type="EMBL" id="GL377573">
    <property type="protein sequence ID" value="EFJ31564.1"/>
    <property type="molecule type" value="Genomic_DNA"/>
</dbReference>
<dbReference type="PROSITE" id="PS50863">
    <property type="entry name" value="B3"/>
    <property type="match status" value="1"/>
</dbReference>
<dbReference type="InterPro" id="IPR044800">
    <property type="entry name" value="LEC2-like"/>
</dbReference>
<dbReference type="Proteomes" id="UP000001514">
    <property type="component" value="Unassembled WGS sequence"/>
</dbReference>
<dbReference type="PROSITE" id="PS51032">
    <property type="entry name" value="AP2_ERF"/>
    <property type="match status" value="1"/>
</dbReference>
<dbReference type="eggNOG" id="ENOG502QRVI">
    <property type="taxonomic scope" value="Eukaryota"/>
</dbReference>
<dbReference type="InterPro" id="IPR016177">
    <property type="entry name" value="DNA-bd_dom_sf"/>
</dbReference>
<feature type="domain" description="AP2/ERF" evidence="8">
    <location>
        <begin position="6"/>
        <end position="61"/>
    </location>
</feature>
<keyword evidence="3" id="KW-0238">DNA-binding</keyword>
<dbReference type="FunFam" id="3.30.730.10:FF:000008">
    <property type="entry name" value="AP2 domain-containing protein RAP2.8"/>
    <property type="match status" value="1"/>
</dbReference>
<dbReference type="GO" id="GO:0005634">
    <property type="term" value="C:nucleus"/>
    <property type="evidence" value="ECO:0007669"/>
    <property type="project" value="UniProtKB-SubCell"/>
</dbReference>
<feature type="region of interest" description="Disordered" evidence="6">
    <location>
        <begin position="100"/>
        <end position="120"/>
    </location>
</feature>
<dbReference type="KEGG" id="smo:SELMODRAFT_66538"/>
<evidence type="ECO:0000256" key="6">
    <source>
        <dbReference type="SAM" id="MobiDB-lite"/>
    </source>
</evidence>
<evidence type="ECO:0000256" key="2">
    <source>
        <dbReference type="ARBA" id="ARBA00023015"/>
    </source>
</evidence>
<dbReference type="PANTHER" id="PTHR31140">
    <property type="entry name" value="B3 DOMAIN-CONTAINING TRANSCRIPTION FACTOR ABI3"/>
    <property type="match status" value="1"/>
</dbReference>
<feature type="non-terminal residue" evidence="10">
    <location>
        <position position="238"/>
    </location>
</feature>
<dbReference type="AlphaFoldDB" id="D8QMJ3"/>
<protein>
    <recommendedName>
        <fullName evidence="12">TF-B3 domain-containing protein</fullName>
    </recommendedName>
</protein>
<dbReference type="SUPFAM" id="SSF101936">
    <property type="entry name" value="DNA-binding pseudobarrel domain"/>
    <property type="match status" value="1"/>
</dbReference>
<dbReference type="CDD" id="cd10017">
    <property type="entry name" value="B3_DNA"/>
    <property type="match status" value="1"/>
</dbReference>
<dbReference type="Gene3D" id="2.40.330.10">
    <property type="entry name" value="DNA-binding pseudobarrel domain"/>
    <property type="match status" value="1"/>
</dbReference>
<dbReference type="GO" id="GO:0003677">
    <property type="term" value="F:DNA binding"/>
    <property type="evidence" value="ECO:0007669"/>
    <property type="project" value="UniProtKB-KW"/>
</dbReference>
<reference evidence="10 11" key="1">
    <citation type="journal article" date="2011" name="Science">
        <title>The Selaginella genome identifies genetic changes associated with the evolution of vascular plants.</title>
        <authorList>
            <person name="Banks J.A."/>
            <person name="Nishiyama T."/>
            <person name="Hasebe M."/>
            <person name="Bowman J.L."/>
            <person name="Gribskov M."/>
            <person name="dePamphilis C."/>
            <person name="Albert V.A."/>
            <person name="Aono N."/>
            <person name="Aoyama T."/>
            <person name="Ambrose B.A."/>
            <person name="Ashton N.W."/>
            <person name="Axtell M.J."/>
            <person name="Barker E."/>
            <person name="Barker M.S."/>
            <person name="Bennetzen J.L."/>
            <person name="Bonawitz N.D."/>
            <person name="Chapple C."/>
            <person name="Cheng C."/>
            <person name="Correa L.G."/>
            <person name="Dacre M."/>
            <person name="DeBarry J."/>
            <person name="Dreyer I."/>
            <person name="Elias M."/>
            <person name="Engstrom E.M."/>
            <person name="Estelle M."/>
            <person name="Feng L."/>
            <person name="Finet C."/>
            <person name="Floyd S.K."/>
            <person name="Frommer W.B."/>
            <person name="Fujita T."/>
            <person name="Gramzow L."/>
            <person name="Gutensohn M."/>
            <person name="Harholt J."/>
            <person name="Hattori M."/>
            <person name="Heyl A."/>
            <person name="Hirai T."/>
            <person name="Hiwatashi Y."/>
            <person name="Ishikawa M."/>
            <person name="Iwata M."/>
            <person name="Karol K.G."/>
            <person name="Koehler B."/>
            <person name="Kolukisaoglu U."/>
            <person name="Kubo M."/>
            <person name="Kurata T."/>
            <person name="Lalonde S."/>
            <person name="Li K."/>
            <person name="Li Y."/>
            <person name="Litt A."/>
            <person name="Lyons E."/>
            <person name="Manning G."/>
            <person name="Maruyama T."/>
            <person name="Michael T.P."/>
            <person name="Mikami K."/>
            <person name="Miyazaki S."/>
            <person name="Morinaga S."/>
            <person name="Murata T."/>
            <person name="Mueller-Roeber B."/>
            <person name="Nelson D.R."/>
            <person name="Obara M."/>
            <person name="Oguri Y."/>
            <person name="Olmstead R.G."/>
            <person name="Onodera N."/>
            <person name="Petersen B.L."/>
            <person name="Pils B."/>
            <person name="Prigge M."/>
            <person name="Rensing S.A."/>
            <person name="Riano-Pachon D.M."/>
            <person name="Roberts A.W."/>
            <person name="Sato Y."/>
            <person name="Scheller H.V."/>
            <person name="Schulz B."/>
            <person name="Schulz C."/>
            <person name="Shakirov E.V."/>
            <person name="Shibagaki N."/>
            <person name="Shinohara N."/>
            <person name="Shippen D.E."/>
            <person name="Soerensen I."/>
            <person name="Sotooka R."/>
            <person name="Sugimoto N."/>
            <person name="Sugita M."/>
            <person name="Sumikawa N."/>
            <person name="Tanurdzic M."/>
            <person name="Theissen G."/>
            <person name="Ulvskov P."/>
            <person name="Wakazuki S."/>
            <person name="Weng J.K."/>
            <person name="Willats W.W."/>
            <person name="Wipf D."/>
            <person name="Wolf P.G."/>
            <person name="Yang L."/>
            <person name="Zimmer A.D."/>
            <person name="Zhu Q."/>
            <person name="Mitros T."/>
            <person name="Hellsten U."/>
            <person name="Loque D."/>
            <person name="Otillar R."/>
            <person name="Salamov A."/>
            <person name="Schmutz J."/>
            <person name="Shapiro H."/>
            <person name="Lindquist E."/>
            <person name="Lucas S."/>
            <person name="Rokhsar D."/>
            <person name="Grigoriev I.V."/>
        </authorList>
    </citation>
    <scope>NUCLEOTIDE SEQUENCE [LARGE SCALE GENOMIC DNA]</scope>
</reference>
<dbReference type="Gramene" id="EFJ31564">
    <property type="protein sequence ID" value="EFJ31564"/>
    <property type="gene ID" value="SELMODRAFT_66538"/>
</dbReference>
<dbReference type="InterPro" id="IPR015300">
    <property type="entry name" value="DNA-bd_pseudobarrel_sf"/>
</dbReference>
<dbReference type="Gene3D" id="3.30.730.10">
    <property type="entry name" value="AP2/ERF domain"/>
    <property type="match status" value="1"/>
</dbReference>
<dbReference type="GO" id="GO:0003700">
    <property type="term" value="F:DNA-binding transcription factor activity"/>
    <property type="evidence" value="ECO:0007669"/>
    <property type="project" value="InterPro"/>
</dbReference>
<evidence type="ECO:0000256" key="4">
    <source>
        <dbReference type="ARBA" id="ARBA00023163"/>
    </source>
</evidence>
<dbReference type="Gramene" id="EFJ38587">
    <property type="protein sequence ID" value="EFJ38587"/>
    <property type="gene ID" value="SELMODRAFT_71153"/>
</dbReference>
<evidence type="ECO:0000313" key="11">
    <source>
        <dbReference type="Proteomes" id="UP000001514"/>
    </source>
</evidence>
<sequence>KLPSSQYKGVVPQPNGRFGAQIYEKHQRVWLGTFDTEVEAAKAYDVAATKIRGNDALTNFPPVDESEPESAFLSLHSKEQIIDMLRKHTYNQQLIKNTALDTSSSSSSTTTTNNHNAPKSSSLLAQHHREHLFFKVVTPSDVGKLNRLVIPKHHAERCFPLAPHEKGLLLSFEDERGKHWRFRYSYWSSSQSYVLTRGWSRFVKDKQLQVGDAVFFDRATTAGSSCKLFIHWKRKAAS</sequence>
<dbReference type="Pfam" id="PF00847">
    <property type="entry name" value="AP2"/>
    <property type="match status" value="1"/>
</dbReference>
<dbReference type="InterPro" id="IPR003340">
    <property type="entry name" value="B3_DNA-bd"/>
</dbReference>
<dbReference type="InParanoid" id="D8QMJ3"/>
<evidence type="ECO:0000313" key="10">
    <source>
        <dbReference type="EMBL" id="EFJ38587.1"/>
    </source>
</evidence>
<evidence type="ECO:0000259" key="8">
    <source>
        <dbReference type="PROSITE" id="PS51032"/>
    </source>
</evidence>
<feature type="non-terminal residue" evidence="10">
    <location>
        <position position="1"/>
    </location>
</feature>
<evidence type="ECO:0008006" key="12">
    <source>
        <dbReference type="Google" id="ProtNLM"/>
    </source>
</evidence>
<dbReference type="CDD" id="cd00018">
    <property type="entry name" value="AP2"/>
    <property type="match status" value="1"/>
</dbReference>
<dbReference type="Pfam" id="PF02362">
    <property type="entry name" value="B3"/>
    <property type="match status" value="1"/>
</dbReference>
<dbReference type="SUPFAM" id="SSF54171">
    <property type="entry name" value="DNA-binding domain"/>
    <property type="match status" value="1"/>
</dbReference>
<name>D8QMJ3_SELML</name>
<evidence type="ECO:0000256" key="5">
    <source>
        <dbReference type="ARBA" id="ARBA00023242"/>
    </source>
</evidence>
<evidence type="ECO:0000259" key="7">
    <source>
        <dbReference type="PROSITE" id="PS50863"/>
    </source>
</evidence>
<organism evidence="11">
    <name type="scientific">Selaginella moellendorffii</name>
    <name type="common">Spikemoss</name>
    <dbReference type="NCBI Taxonomy" id="88036"/>
    <lineage>
        <taxon>Eukaryota</taxon>
        <taxon>Viridiplantae</taxon>
        <taxon>Streptophyta</taxon>
        <taxon>Embryophyta</taxon>
        <taxon>Tracheophyta</taxon>
        <taxon>Lycopodiopsida</taxon>
        <taxon>Selaginellales</taxon>
        <taxon>Selaginellaceae</taxon>
        <taxon>Selaginella</taxon>
    </lineage>
</organism>
<dbReference type="OMA" id="IGASCMC"/>
<dbReference type="EMBL" id="GL377565">
    <property type="protein sequence ID" value="EFJ38587.1"/>
    <property type="molecule type" value="Genomic_DNA"/>
</dbReference>
<comment type="subcellular location">
    <subcellularLocation>
        <location evidence="1">Nucleus</location>
    </subcellularLocation>
</comment>
<keyword evidence="5" id="KW-0539">Nucleus</keyword>
<dbReference type="InterPro" id="IPR001471">
    <property type="entry name" value="AP2/ERF_dom"/>
</dbReference>
<feature type="domain" description="TF-B3" evidence="7">
    <location>
        <begin position="133"/>
        <end position="234"/>
    </location>
</feature>
<dbReference type="PANTHER" id="PTHR31140:SF139">
    <property type="entry name" value="B3 DOMAIN-CONTAINING PROTEIN OS02G0455900-RELATED"/>
    <property type="match status" value="1"/>
</dbReference>
<proteinExistence type="predicted"/>
<dbReference type="SMART" id="SM00380">
    <property type="entry name" value="AP2"/>
    <property type="match status" value="1"/>
</dbReference>